<dbReference type="PANTHER" id="PTHR33452">
    <property type="entry name" value="OXIDOREDUCTASE CATD-RELATED"/>
    <property type="match status" value="1"/>
</dbReference>
<dbReference type="AlphaFoldDB" id="A0A1G2D8D4"/>
<evidence type="ECO:0000256" key="1">
    <source>
        <dbReference type="ARBA" id="ARBA00004651"/>
    </source>
</evidence>
<feature type="transmembrane region" description="Helical" evidence="7">
    <location>
        <begin position="50"/>
        <end position="74"/>
    </location>
</feature>
<evidence type="ECO:0000256" key="5">
    <source>
        <dbReference type="ARBA" id="ARBA00022989"/>
    </source>
</evidence>
<gene>
    <name evidence="8" type="ORF">A3D67_02140</name>
</gene>
<keyword evidence="3" id="KW-1003">Cell membrane</keyword>
<comment type="similarity">
    <text evidence="2">Belongs to the DoxX family.</text>
</comment>
<dbReference type="GO" id="GO:0005886">
    <property type="term" value="C:plasma membrane"/>
    <property type="evidence" value="ECO:0007669"/>
    <property type="project" value="UniProtKB-SubCell"/>
</dbReference>
<name>A0A1G2D8D4_9BACT</name>
<dbReference type="InterPro" id="IPR032808">
    <property type="entry name" value="DoxX"/>
</dbReference>
<reference evidence="8 9" key="1">
    <citation type="journal article" date="2016" name="Nat. Commun.">
        <title>Thousands of microbial genomes shed light on interconnected biogeochemical processes in an aquifer system.</title>
        <authorList>
            <person name="Anantharaman K."/>
            <person name="Brown C.T."/>
            <person name="Hug L.A."/>
            <person name="Sharon I."/>
            <person name="Castelle C.J."/>
            <person name="Probst A.J."/>
            <person name="Thomas B.C."/>
            <person name="Singh A."/>
            <person name="Wilkins M.J."/>
            <person name="Karaoz U."/>
            <person name="Brodie E.L."/>
            <person name="Williams K.H."/>
            <person name="Hubbard S.S."/>
            <person name="Banfield J.F."/>
        </authorList>
    </citation>
    <scope>NUCLEOTIDE SEQUENCE [LARGE SCALE GENOMIC DNA]</scope>
</reference>
<dbReference type="Pfam" id="PF07681">
    <property type="entry name" value="DoxX"/>
    <property type="match status" value="1"/>
</dbReference>
<dbReference type="EMBL" id="MHLN01000046">
    <property type="protein sequence ID" value="OGZ09847.1"/>
    <property type="molecule type" value="Genomic_DNA"/>
</dbReference>
<evidence type="ECO:0000313" key="8">
    <source>
        <dbReference type="EMBL" id="OGZ09847.1"/>
    </source>
</evidence>
<evidence type="ECO:0000256" key="6">
    <source>
        <dbReference type="ARBA" id="ARBA00023136"/>
    </source>
</evidence>
<sequence>MDCACFKHVPDLAPLILRLATGVVFFAHGYQKMGDLTGFGGMLDSLGVPLPGFFAVVVMLVELVGGAALIGGLFTHWAAKLLALDMLGAFFLVHWTNGIFLQNQGYEFVLVLFGATFALMVWGAGKWSLDAKWMKK</sequence>
<feature type="transmembrane region" description="Helical" evidence="7">
    <location>
        <begin position="12"/>
        <end position="30"/>
    </location>
</feature>
<keyword evidence="5 7" id="KW-1133">Transmembrane helix</keyword>
<organism evidence="8 9">
    <name type="scientific">Candidatus Lloydbacteria bacterium RIFCSPHIGHO2_02_FULL_51_22</name>
    <dbReference type="NCBI Taxonomy" id="1798663"/>
    <lineage>
        <taxon>Bacteria</taxon>
        <taxon>Candidatus Lloydiibacteriota</taxon>
    </lineage>
</organism>
<comment type="caution">
    <text evidence="8">The sequence shown here is derived from an EMBL/GenBank/DDBJ whole genome shotgun (WGS) entry which is preliminary data.</text>
</comment>
<evidence type="ECO:0000256" key="4">
    <source>
        <dbReference type="ARBA" id="ARBA00022692"/>
    </source>
</evidence>
<accession>A0A1G2D8D4</accession>
<evidence type="ECO:0000256" key="3">
    <source>
        <dbReference type="ARBA" id="ARBA00022475"/>
    </source>
</evidence>
<keyword evidence="4 7" id="KW-0812">Transmembrane</keyword>
<feature type="transmembrane region" description="Helical" evidence="7">
    <location>
        <begin position="108"/>
        <end position="129"/>
    </location>
</feature>
<evidence type="ECO:0008006" key="10">
    <source>
        <dbReference type="Google" id="ProtNLM"/>
    </source>
</evidence>
<evidence type="ECO:0000256" key="7">
    <source>
        <dbReference type="SAM" id="Phobius"/>
    </source>
</evidence>
<feature type="transmembrane region" description="Helical" evidence="7">
    <location>
        <begin position="81"/>
        <end position="102"/>
    </location>
</feature>
<dbReference type="InterPro" id="IPR051907">
    <property type="entry name" value="DoxX-like_oxidoreductase"/>
</dbReference>
<evidence type="ECO:0000313" key="9">
    <source>
        <dbReference type="Proteomes" id="UP000178099"/>
    </source>
</evidence>
<keyword evidence="6 7" id="KW-0472">Membrane</keyword>
<proteinExistence type="inferred from homology"/>
<protein>
    <recommendedName>
        <fullName evidence="10">DoxX family protein</fullName>
    </recommendedName>
</protein>
<evidence type="ECO:0000256" key="2">
    <source>
        <dbReference type="ARBA" id="ARBA00006679"/>
    </source>
</evidence>
<dbReference type="PANTHER" id="PTHR33452:SF1">
    <property type="entry name" value="INNER MEMBRANE PROTEIN YPHA-RELATED"/>
    <property type="match status" value="1"/>
</dbReference>
<comment type="subcellular location">
    <subcellularLocation>
        <location evidence="1">Cell membrane</location>
        <topology evidence="1">Multi-pass membrane protein</topology>
    </subcellularLocation>
</comment>
<dbReference type="Proteomes" id="UP000178099">
    <property type="component" value="Unassembled WGS sequence"/>
</dbReference>